<dbReference type="STRING" id="100225.SAMN05421595_0422"/>
<dbReference type="SUPFAM" id="SSF51703">
    <property type="entry name" value="Cobalamin (vitamin B12)-dependent enzymes"/>
    <property type="match status" value="1"/>
</dbReference>
<evidence type="ECO:0000256" key="8">
    <source>
        <dbReference type="ARBA" id="ARBA00023285"/>
    </source>
</evidence>
<dbReference type="GO" id="GO:0031419">
    <property type="term" value="F:cobalamin binding"/>
    <property type="evidence" value="ECO:0007669"/>
    <property type="project" value="UniProtKB-KW"/>
</dbReference>
<keyword evidence="8" id="KW-0170">Cobalt</keyword>
<dbReference type="GO" id="GO:0005737">
    <property type="term" value="C:cytoplasm"/>
    <property type="evidence" value="ECO:0007669"/>
    <property type="project" value="TreeGrafter"/>
</dbReference>
<evidence type="ECO:0000256" key="3">
    <source>
        <dbReference type="ARBA" id="ARBA00011870"/>
    </source>
</evidence>
<reference evidence="10 11" key="1">
    <citation type="submission" date="2012-08" db="EMBL/GenBank/DDBJ databases">
        <title>Whole genome shotgun sequence of Austwickia chelonae NBRC 105200.</title>
        <authorList>
            <person name="Yoshida I."/>
            <person name="Hosoyama A."/>
            <person name="Tsuchikane K."/>
            <person name="Katsumata H."/>
            <person name="Ando Y."/>
            <person name="Ohji S."/>
            <person name="Hamada M."/>
            <person name="Tamura T."/>
            <person name="Yamazoe A."/>
            <person name="Yamazaki S."/>
            <person name="Fujita N."/>
        </authorList>
    </citation>
    <scope>NUCLEOTIDE SEQUENCE [LARGE SCALE GENOMIC DNA]</scope>
    <source>
        <strain evidence="10 11">NBRC 105200</strain>
    </source>
</reference>
<comment type="subunit">
    <text evidence="3">Heterodimer of an alpha and a beta chain.</text>
</comment>
<dbReference type="InterPro" id="IPR006158">
    <property type="entry name" value="Cobalamin-bd"/>
</dbReference>
<dbReference type="AlphaFoldDB" id="K6UM92"/>
<keyword evidence="6" id="KW-0479">Metal-binding</keyword>
<dbReference type="Gene3D" id="3.40.50.280">
    <property type="entry name" value="Cobalamin-binding domain"/>
    <property type="match status" value="1"/>
</dbReference>
<keyword evidence="7" id="KW-0413">Isomerase</keyword>
<dbReference type="GO" id="GO:0019678">
    <property type="term" value="P:propionate metabolic process, methylmalonyl pathway"/>
    <property type="evidence" value="ECO:0007669"/>
    <property type="project" value="TreeGrafter"/>
</dbReference>
<dbReference type="eggNOG" id="COG2185">
    <property type="taxonomic scope" value="Bacteria"/>
</dbReference>
<evidence type="ECO:0000259" key="9">
    <source>
        <dbReference type="PROSITE" id="PS51332"/>
    </source>
</evidence>
<dbReference type="Pfam" id="PF02310">
    <property type="entry name" value="B12-binding"/>
    <property type="match status" value="1"/>
</dbReference>
<dbReference type="GO" id="GO:0046872">
    <property type="term" value="F:metal ion binding"/>
    <property type="evidence" value="ECO:0007669"/>
    <property type="project" value="UniProtKB-KW"/>
</dbReference>
<accession>K6UM92</accession>
<evidence type="ECO:0000313" key="11">
    <source>
        <dbReference type="Proteomes" id="UP000008495"/>
    </source>
</evidence>
<dbReference type="Proteomes" id="UP000008495">
    <property type="component" value="Unassembled WGS sequence"/>
</dbReference>
<proteinExistence type="inferred from homology"/>
<gene>
    <name evidence="10" type="primary">mutB</name>
    <name evidence="10" type="ORF">AUCHE_08_01540</name>
</gene>
<dbReference type="Gene3D" id="3.20.20.240">
    <property type="entry name" value="Methylmalonyl-CoA mutase"/>
    <property type="match status" value="1"/>
</dbReference>
<dbReference type="InterPro" id="IPR058549">
    <property type="entry name" value="MeMalonylCoA_mutase_a/b_site"/>
</dbReference>
<dbReference type="InterPro" id="IPR006159">
    <property type="entry name" value="Acid_CoA_mut_C"/>
</dbReference>
<keyword evidence="11" id="KW-1185">Reference proteome</keyword>
<evidence type="ECO:0000256" key="2">
    <source>
        <dbReference type="ARBA" id="ARBA00008465"/>
    </source>
</evidence>
<dbReference type="NCBIfam" id="TIGR00641">
    <property type="entry name" value="acid_CoA_mut_N"/>
    <property type="match status" value="1"/>
</dbReference>
<evidence type="ECO:0000256" key="6">
    <source>
        <dbReference type="ARBA" id="ARBA00022723"/>
    </source>
</evidence>
<comment type="cofactor">
    <cofactor evidence="1">
        <name>adenosylcob(III)alamin</name>
        <dbReference type="ChEBI" id="CHEBI:18408"/>
    </cofactor>
</comment>
<name>K6UM92_9MICO</name>
<evidence type="ECO:0000256" key="4">
    <source>
        <dbReference type="ARBA" id="ARBA00012398"/>
    </source>
</evidence>
<organism evidence="10 11">
    <name type="scientific">Austwickia chelonae NBRC 105200</name>
    <dbReference type="NCBI Taxonomy" id="1184607"/>
    <lineage>
        <taxon>Bacteria</taxon>
        <taxon>Bacillati</taxon>
        <taxon>Actinomycetota</taxon>
        <taxon>Actinomycetes</taxon>
        <taxon>Micrococcales</taxon>
        <taxon>Dermatophilaceae</taxon>
        <taxon>Austwickia</taxon>
    </lineage>
</organism>
<dbReference type="EMBL" id="BAGZ01000008">
    <property type="protein sequence ID" value="GAB77911.1"/>
    <property type="molecule type" value="Genomic_DNA"/>
</dbReference>
<dbReference type="SUPFAM" id="SSF52242">
    <property type="entry name" value="Cobalamin (vitamin B12)-binding domain"/>
    <property type="match status" value="1"/>
</dbReference>
<evidence type="ECO:0000313" key="10">
    <source>
        <dbReference type="EMBL" id="GAB77911.1"/>
    </source>
</evidence>
<dbReference type="InterPro" id="IPR006098">
    <property type="entry name" value="MMCoA_mutase_a_cat"/>
</dbReference>
<dbReference type="CDD" id="cd02071">
    <property type="entry name" value="MM_CoA_mut_B12_BD"/>
    <property type="match status" value="1"/>
</dbReference>
<keyword evidence="5" id="KW-0846">Cobalamin</keyword>
<comment type="similarity">
    <text evidence="2">Belongs to the methylmalonyl-CoA mutase family.</text>
</comment>
<dbReference type="OrthoDB" id="9762378at2"/>
<protein>
    <recommendedName>
        <fullName evidence="4">methylmalonyl-CoA mutase</fullName>
        <ecNumber evidence="4">5.4.99.2</ecNumber>
    </recommendedName>
</protein>
<dbReference type="CDD" id="cd03679">
    <property type="entry name" value="MM_CoA_mutase_alpha_like"/>
    <property type="match status" value="1"/>
</dbReference>
<dbReference type="InterPro" id="IPR006099">
    <property type="entry name" value="MeMalonylCoA_mutase_a/b_cat"/>
</dbReference>
<dbReference type="GO" id="GO:0004494">
    <property type="term" value="F:methylmalonyl-CoA mutase activity"/>
    <property type="evidence" value="ECO:0007669"/>
    <property type="project" value="UniProtKB-EC"/>
</dbReference>
<dbReference type="EC" id="5.4.99.2" evidence="4"/>
<dbReference type="PROSITE" id="PS51332">
    <property type="entry name" value="B12_BINDING"/>
    <property type="match status" value="1"/>
</dbReference>
<evidence type="ECO:0000256" key="5">
    <source>
        <dbReference type="ARBA" id="ARBA00022628"/>
    </source>
</evidence>
<dbReference type="NCBIfam" id="TIGR00640">
    <property type="entry name" value="acid_CoA_mut_C"/>
    <property type="match status" value="1"/>
</dbReference>
<feature type="domain" description="B12-binding" evidence="9">
    <location>
        <begin position="599"/>
        <end position="731"/>
    </location>
</feature>
<dbReference type="PANTHER" id="PTHR48101:SF4">
    <property type="entry name" value="METHYLMALONYL-COA MUTASE, MITOCHONDRIAL"/>
    <property type="match status" value="1"/>
</dbReference>
<evidence type="ECO:0000256" key="1">
    <source>
        <dbReference type="ARBA" id="ARBA00001922"/>
    </source>
</evidence>
<dbReference type="NCBIfam" id="NF006944">
    <property type="entry name" value="PRK09426.1"/>
    <property type="match status" value="1"/>
</dbReference>
<dbReference type="InterPro" id="IPR016176">
    <property type="entry name" value="Cbl-dep_enz_cat"/>
</dbReference>
<dbReference type="RefSeq" id="WP_006502663.1">
    <property type="nucleotide sequence ID" value="NZ_BAGZ01000008.1"/>
</dbReference>
<dbReference type="PROSITE" id="PS00544">
    <property type="entry name" value="METMALONYL_COA_MUTASE"/>
    <property type="match status" value="1"/>
</dbReference>
<evidence type="ECO:0000256" key="7">
    <source>
        <dbReference type="ARBA" id="ARBA00023235"/>
    </source>
</evidence>
<dbReference type="FunFam" id="3.20.20.240:FF:000001">
    <property type="entry name" value="Probable methylmalonyl-coa mutase"/>
    <property type="match status" value="1"/>
</dbReference>
<dbReference type="Pfam" id="PF01642">
    <property type="entry name" value="MM_CoA_mutase"/>
    <property type="match status" value="1"/>
</dbReference>
<dbReference type="PANTHER" id="PTHR48101">
    <property type="entry name" value="METHYLMALONYL-COA MUTASE, MITOCHONDRIAL-RELATED"/>
    <property type="match status" value="1"/>
</dbReference>
<dbReference type="InterPro" id="IPR036724">
    <property type="entry name" value="Cobalamin-bd_sf"/>
</dbReference>
<sequence length="747" mass="80758">MSTIPRFDGIDLGAGRPAEDSAERWQSLVSSNASYSTGWQTPEHILVPPLYTEADTAQLDFLHTVPGAPPFLRGPYATMYANQPWTIRQYAGFSTAEESNAFYRRNLAAGQKGLSVAFDLATHRGYDSDHPRVEGDVGMAGVAIDSIYDMRTLFDGIPLDKMSVSMTMNGAVLPVLALYVIAAEEQGVTPAQLSGTIQNDILKEFMVRNTYIYPPAPSMRIISDIFAFTSQNMPRFNSISISGYHMQEAGATADLELAYTLADGVEYIRAGRAVGLDVDAFAPRLSFFWAIGMNFFMEVAKMRAARLLWARLVRQFDPKNDKSMSLRTHSQTSGWSLTAQDVFNNVVRTCIEAMAATQGHTQSLHTNALDEAIALPTDFSARIARNTQLFIQQESGTCRVIDPWGGSAYVEKLTYDLARRAWAHIEEVEAAGGMAKAIEAGIPKLRIEEAAARTQARIDAGRQPVIGVNKYLVEGEEPIEVLKVDNASVRASQIEKLRRLREERDEDETRAALEKLANAAADSSGSAGGGANLLALTIDAARAKATVGEMSSALEKQFGRYTAQIRTISGVYRKEAGGVESVARAQELVAAFEKAEGRRPRILVAKMGQDGHDRGQKVISTAFADLGFDVDVGPLFQTPAEVARQALEADVHVVGVSSLAAGHLTLVPALRRELDSAGLDDMMIVVGGVIPSQDFDELRAAGADDIYPPGTVITEAAAGLLEKLLTRLGADIPARTAAAAQGEETHG</sequence>
<comment type="caution">
    <text evidence="10">The sequence shown here is derived from an EMBL/GenBank/DDBJ whole genome shotgun (WGS) entry which is preliminary data.</text>
</comment>